<evidence type="ECO:0000256" key="4">
    <source>
        <dbReference type="ARBA" id="ARBA00022490"/>
    </source>
</evidence>
<dbReference type="NCBIfam" id="TIGR00211">
    <property type="entry name" value="glyS"/>
    <property type="match status" value="1"/>
</dbReference>
<evidence type="ECO:0000313" key="14">
    <source>
        <dbReference type="Proteomes" id="UP000433788"/>
    </source>
</evidence>
<evidence type="ECO:0000256" key="9">
    <source>
        <dbReference type="ARBA" id="ARBA00023146"/>
    </source>
</evidence>
<dbReference type="GO" id="GO:0004814">
    <property type="term" value="F:arginine-tRNA ligase activity"/>
    <property type="evidence" value="ECO:0007669"/>
    <property type="project" value="InterPro"/>
</dbReference>
<keyword evidence="6 11" id="KW-0547">Nucleotide-binding</keyword>
<dbReference type="EMBL" id="WJPP01000003">
    <property type="protein sequence ID" value="MRH78398.1"/>
    <property type="molecule type" value="Genomic_DNA"/>
</dbReference>
<dbReference type="InterPro" id="IPR006194">
    <property type="entry name" value="Gly-tRNA-synth_heterodimer"/>
</dbReference>
<evidence type="ECO:0000256" key="3">
    <source>
        <dbReference type="ARBA" id="ARBA00011209"/>
    </source>
</evidence>
<comment type="subunit">
    <text evidence="3 11">Tetramer of two alpha and two beta subunits.</text>
</comment>
<dbReference type="GO" id="GO:0006426">
    <property type="term" value="P:glycyl-tRNA aminoacylation"/>
    <property type="evidence" value="ECO:0007669"/>
    <property type="project" value="UniProtKB-UniRule"/>
</dbReference>
<dbReference type="GO" id="GO:0004820">
    <property type="term" value="F:glycine-tRNA ligase activity"/>
    <property type="evidence" value="ECO:0007669"/>
    <property type="project" value="UniProtKB-UniRule"/>
</dbReference>
<dbReference type="PRINTS" id="PR01045">
    <property type="entry name" value="TRNASYNTHGB"/>
</dbReference>
<dbReference type="GO" id="GO:0005524">
    <property type="term" value="F:ATP binding"/>
    <property type="evidence" value="ECO:0007669"/>
    <property type="project" value="UniProtKB-UniRule"/>
</dbReference>
<dbReference type="RefSeq" id="WP_153719442.1">
    <property type="nucleotide sequence ID" value="NZ_WJPP01000003.1"/>
</dbReference>
<evidence type="ECO:0000256" key="8">
    <source>
        <dbReference type="ARBA" id="ARBA00022917"/>
    </source>
</evidence>
<proteinExistence type="inferred from homology"/>
<dbReference type="SUPFAM" id="SSF109604">
    <property type="entry name" value="HD-domain/PDEase-like"/>
    <property type="match status" value="1"/>
</dbReference>
<comment type="subcellular location">
    <subcellularLocation>
        <location evidence="1 11">Cytoplasm</location>
    </subcellularLocation>
</comment>
<dbReference type="InterPro" id="IPR015944">
    <property type="entry name" value="Gly-tRNA-synth_bsu"/>
</dbReference>
<evidence type="ECO:0000313" key="13">
    <source>
        <dbReference type="EMBL" id="MRH78398.1"/>
    </source>
</evidence>
<dbReference type="GO" id="GO:0006420">
    <property type="term" value="P:arginyl-tRNA aminoacylation"/>
    <property type="evidence" value="ECO:0007669"/>
    <property type="project" value="InterPro"/>
</dbReference>
<keyword evidence="5 11" id="KW-0436">Ligase</keyword>
<dbReference type="AlphaFoldDB" id="A0A6N7QTD5"/>
<dbReference type="PANTHER" id="PTHR30075:SF2">
    <property type="entry name" value="GLYCINE--TRNA LIGASE, CHLOROPLASTIC_MITOCHONDRIAL 2"/>
    <property type="match status" value="1"/>
</dbReference>
<comment type="similarity">
    <text evidence="2 11">Belongs to the class-II aminoacyl-tRNA synthetase family.</text>
</comment>
<evidence type="ECO:0000256" key="7">
    <source>
        <dbReference type="ARBA" id="ARBA00022840"/>
    </source>
</evidence>
<reference evidence="13 14" key="1">
    <citation type="submission" date="2019-11" db="EMBL/GenBank/DDBJ databases">
        <authorList>
            <person name="Zhang X.Y."/>
        </authorList>
    </citation>
    <scope>NUCLEOTIDE SEQUENCE [LARGE SCALE GENOMIC DNA]</scope>
    <source>
        <strain evidence="13 14">C176</strain>
    </source>
</reference>
<organism evidence="13 14">
    <name type="scientific">Spiribacter salilacus</name>
    <dbReference type="NCBI Taxonomy" id="2664894"/>
    <lineage>
        <taxon>Bacteria</taxon>
        <taxon>Pseudomonadati</taxon>
        <taxon>Pseudomonadota</taxon>
        <taxon>Gammaproteobacteria</taxon>
        <taxon>Chromatiales</taxon>
        <taxon>Ectothiorhodospiraceae</taxon>
        <taxon>Spiribacter</taxon>
    </lineage>
</organism>
<keyword evidence="14" id="KW-1185">Reference proteome</keyword>
<sequence length="701" mass="76104">MSQNTAPLLFELGTEELPPGALKSLQTALVEKIRDGLDRAELTHGALTGYAAPRRLAVQVSEVIIEQADRSFERRGPALASAFDDAGNPTRAAEGFARSCGVSVNALERLETDEGAWLVHRGIEPGQPTASLLPGIIEQALNHLPIPKRMRWGSETLEFVRPVHWVVLLLGDQVVPASFFGVTADRNSQGHRFHHPDPIAITSASTYVEQLHRGHVMVDFAARRASIREQVMAEGERLGGQAMIEDGLLDEVTALVEWPVALSGSFAKDFLRVPAEALISSMQEHQRYFPVKDQQGALLPHFITVANIDSQAPEQVIAGNERVIRPRLADAAFFWDQDRHQALGDRLSSLEQVVFQKSLGSVADKSQRVAQLAEGLADTFGVSATDAKRAGQLSRADLVTEMVGEFPDLQGIMGRYYALESGENPAVAAALDEGYQPRFSGDAIAPSALGQLLAVAERIDTLTGIFAIGKAPTGAKDPFALRRAALGLLRTLIEAERDMDLTAQFTAAASSQPAAVEASKQVSALVDFCLERLRALYHEQGFAAELFEAVRTVIDPNAFSPLDFDRRLRACQAFAQLPAAASLASANKRIRNLLRKAESDAAAAVTQTTVNPAQFEQTAESDLFEAVTHRQATLQSHIDQAQYAQALALLAELKEPVDQFFDQVMVMAEDPAIQKNRLALLHLLQQQFLAIADVSALTESG</sequence>
<comment type="caution">
    <text evidence="13">The sequence shown here is derived from an EMBL/GenBank/DDBJ whole genome shotgun (WGS) entry which is preliminary data.</text>
</comment>
<keyword evidence="8 11" id="KW-0648">Protein biosynthesis</keyword>
<evidence type="ECO:0000256" key="1">
    <source>
        <dbReference type="ARBA" id="ARBA00004496"/>
    </source>
</evidence>
<protein>
    <recommendedName>
        <fullName evidence="11">Glycine--tRNA ligase beta subunit</fullName>
        <ecNumber evidence="11">6.1.1.14</ecNumber>
    </recommendedName>
    <alternativeName>
        <fullName evidence="11">Glycyl-tRNA synthetase beta subunit</fullName>
        <shortName evidence="11">GlyRS</shortName>
    </alternativeName>
</protein>
<dbReference type="PROSITE" id="PS50861">
    <property type="entry name" value="AA_TRNA_LIGASE_II_GLYAB"/>
    <property type="match status" value="1"/>
</dbReference>
<evidence type="ECO:0000256" key="2">
    <source>
        <dbReference type="ARBA" id="ARBA00008226"/>
    </source>
</evidence>
<evidence type="ECO:0000259" key="12">
    <source>
        <dbReference type="Pfam" id="PF05746"/>
    </source>
</evidence>
<keyword evidence="7 11" id="KW-0067">ATP-binding</keyword>
<dbReference type="GO" id="GO:0005829">
    <property type="term" value="C:cytosol"/>
    <property type="evidence" value="ECO:0007669"/>
    <property type="project" value="TreeGrafter"/>
</dbReference>
<name>A0A6N7QTD5_9GAMM</name>
<dbReference type="HAMAP" id="MF_00255">
    <property type="entry name" value="Gly_tRNA_synth_beta"/>
    <property type="match status" value="1"/>
</dbReference>
<dbReference type="EC" id="6.1.1.14" evidence="11"/>
<evidence type="ECO:0000256" key="11">
    <source>
        <dbReference type="HAMAP-Rule" id="MF_00255"/>
    </source>
</evidence>
<comment type="catalytic activity">
    <reaction evidence="10 11">
        <text>tRNA(Gly) + glycine + ATP = glycyl-tRNA(Gly) + AMP + diphosphate</text>
        <dbReference type="Rhea" id="RHEA:16013"/>
        <dbReference type="Rhea" id="RHEA-COMP:9664"/>
        <dbReference type="Rhea" id="RHEA-COMP:9683"/>
        <dbReference type="ChEBI" id="CHEBI:30616"/>
        <dbReference type="ChEBI" id="CHEBI:33019"/>
        <dbReference type="ChEBI" id="CHEBI:57305"/>
        <dbReference type="ChEBI" id="CHEBI:78442"/>
        <dbReference type="ChEBI" id="CHEBI:78522"/>
        <dbReference type="ChEBI" id="CHEBI:456215"/>
        <dbReference type="EC" id="6.1.1.14"/>
    </reaction>
</comment>
<dbReference type="Pfam" id="PF02092">
    <property type="entry name" value="tRNA_synt_2f"/>
    <property type="match status" value="1"/>
</dbReference>
<feature type="domain" description="DALR anticodon binding" evidence="12">
    <location>
        <begin position="586"/>
        <end position="687"/>
    </location>
</feature>
<evidence type="ECO:0000256" key="10">
    <source>
        <dbReference type="ARBA" id="ARBA00047937"/>
    </source>
</evidence>
<dbReference type="Pfam" id="PF05746">
    <property type="entry name" value="DALR_1"/>
    <property type="match status" value="1"/>
</dbReference>
<dbReference type="PANTHER" id="PTHR30075">
    <property type="entry name" value="GLYCYL-TRNA SYNTHETASE"/>
    <property type="match status" value="1"/>
</dbReference>
<gene>
    <name evidence="11" type="primary">glyS</name>
    <name evidence="13" type="ORF">GH984_06725</name>
</gene>
<keyword evidence="4 11" id="KW-0963">Cytoplasm</keyword>
<dbReference type="InterPro" id="IPR008909">
    <property type="entry name" value="DALR_anticod-bd"/>
</dbReference>
<dbReference type="Proteomes" id="UP000433788">
    <property type="component" value="Unassembled WGS sequence"/>
</dbReference>
<accession>A0A6N7QTD5</accession>
<evidence type="ECO:0000256" key="5">
    <source>
        <dbReference type="ARBA" id="ARBA00022598"/>
    </source>
</evidence>
<keyword evidence="9 11" id="KW-0030">Aminoacyl-tRNA synthetase</keyword>
<evidence type="ECO:0000256" key="6">
    <source>
        <dbReference type="ARBA" id="ARBA00022741"/>
    </source>
</evidence>